<evidence type="ECO:0000313" key="3">
    <source>
        <dbReference type="Proteomes" id="UP000218231"/>
    </source>
</evidence>
<comment type="caution">
    <text evidence="2">The sequence shown here is derived from an EMBL/GenBank/DDBJ whole genome shotgun (WGS) entry which is preliminary data.</text>
</comment>
<dbReference type="Gene3D" id="2.60.40.10">
    <property type="entry name" value="Immunoglobulins"/>
    <property type="match status" value="1"/>
</dbReference>
<evidence type="ECO:0000313" key="2">
    <source>
        <dbReference type="EMBL" id="PAV76081.1"/>
    </source>
</evidence>
<dbReference type="Proteomes" id="UP000218231">
    <property type="component" value="Unassembled WGS sequence"/>
</dbReference>
<dbReference type="EMBL" id="LIAE01007966">
    <property type="protein sequence ID" value="PAV76081.1"/>
    <property type="molecule type" value="Genomic_DNA"/>
</dbReference>
<keyword evidence="3" id="KW-1185">Reference proteome</keyword>
<reference evidence="2 3" key="1">
    <citation type="journal article" date="2017" name="Curr. Biol.">
        <title>Genome architecture and evolution of a unichromosomal asexual nematode.</title>
        <authorList>
            <person name="Fradin H."/>
            <person name="Zegar C."/>
            <person name="Gutwein M."/>
            <person name="Lucas J."/>
            <person name="Kovtun M."/>
            <person name="Corcoran D."/>
            <person name="Baugh L.R."/>
            <person name="Kiontke K."/>
            <person name="Gunsalus K."/>
            <person name="Fitch D.H."/>
            <person name="Piano F."/>
        </authorList>
    </citation>
    <scope>NUCLEOTIDE SEQUENCE [LARGE SCALE GENOMIC DNA]</scope>
    <source>
        <strain evidence="2">PF1309</strain>
    </source>
</reference>
<dbReference type="InterPro" id="IPR013783">
    <property type="entry name" value="Ig-like_fold"/>
</dbReference>
<proteinExistence type="predicted"/>
<dbReference type="AlphaFoldDB" id="A0A2A2KQ35"/>
<accession>A0A2A2KQ35</accession>
<feature type="signal peptide" evidence="1">
    <location>
        <begin position="1"/>
        <end position="18"/>
    </location>
</feature>
<evidence type="ECO:0008006" key="4">
    <source>
        <dbReference type="Google" id="ProtNLM"/>
    </source>
</evidence>
<gene>
    <name evidence="2" type="ORF">WR25_05275</name>
</gene>
<name>A0A2A2KQ35_9BILA</name>
<organism evidence="2 3">
    <name type="scientific">Diploscapter pachys</name>
    <dbReference type="NCBI Taxonomy" id="2018661"/>
    <lineage>
        <taxon>Eukaryota</taxon>
        <taxon>Metazoa</taxon>
        <taxon>Ecdysozoa</taxon>
        <taxon>Nematoda</taxon>
        <taxon>Chromadorea</taxon>
        <taxon>Rhabditida</taxon>
        <taxon>Rhabditina</taxon>
        <taxon>Rhabditomorpha</taxon>
        <taxon>Rhabditoidea</taxon>
        <taxon>Rhabditidae</taxon>
        <taxon>Diploscapter</taxon>
    </lineage>
</organism>
<protein>
    <recommendedName>
        <fullName evidence="4">Ig-like domain-containing protein</fullName>
    </recommendedName>
</protein>
<sequence length="259" mass="29479">MMVLKIASIYFLQTLCSAHIISRAVEGLSPELIYEPGPRKPSDPVPFQRGYKELIEGDPISIVCIWFLEGKIKLPNGTIYPSTYFFKQYAKASDTGYYACSCHGKFLPSAWCAESRVYFYVRESSGPGLESGFVPLPSEQRQLVIAYQRDGTFILPCLATTHHLKGNIVLTRDGRRIDDEIVGYDERVGFKLPIPLVNPNYRYVCKMSRSDDWIAFSVEVRNPLNLPEYFYRRKRSIETNIVRGSRHLQNLNGESDGSS</sequence>
<keyword evidence="1" id="KW-0732">Signal</keyword>
<feature type="chain" id="PRO_5011996790" description="Ig-like domain-containing protein" evidence="1">
    <location>
        <begin position="19"/>
        <end position="259"/>
    </location>
</feature>
<evidence type="ECO:0000256" key="1">
    <source>
        <dbReference type="SAM" id="SignalP"/>
    </source>
</evidence>